<dbReference type="KEGG" id="ptan:CRYO30217_02259"/>
<dbReference type="Proteomes" id="UP000683507">
    <property type="component" value="Chromosome"/>
</dbReference>
<feature type="region of interest" description="Disordered" evidence="1">
    <location>
        <begin position="24"/>
        <end position="47"/>
    </location>
</feature>
<keyword evidence="3" id="KW-1185">Reference proteome</keyword>
<sequence length="172" mass="19896">MKHHPTKLVLFISFSLLLVNCKESRNDHPSSKPISGENTEEDNYYESDDNGLQDEFEALMKEKNFSFKCVDNCENGGISDENIIYLGKEFFQEQVVVSDSNIYVQYRFIDDCCIIYGGDYTLNGGVLYLEHYSLFPEACDCYCEYEYAFTIPNKIGYRNLKVFINGAEIQQQ</sequence>
<gene>
    <name evidence="2" type="ORF">CRYO30217_02259</name>
</gene>
<dbReference type="RefSeq" id="WP_258542490.1">
    <property type="nucleotide sequence ID" value="NZ_OU015584.1"/>
</dbReference>
<organism evidence="2 3">
    <name type="scientific">Parvicella tangerina</name>
    <dbReference type="NCBI Taxonomy" id="2829795"/>
    <lineage>
        <taxon>Bacteria</taxon>
        <taxon>Pseudomonadati</taxon>
        <taxon>Bacteroidota</taxon>
        <taxon>Flavobacteriia</taxon>
        <taxon>Flavobacteriales</taxon>
        <taxon>Parvicellaceae</taxon>
        <taxon>Parvicella</taxon>
    </lineage>
</organism>
<dbReference type="EMBL" id="OU015584">
    <property type="protein sequence ID" value="CAG5083670.1"/>
    <property type="molecule type" value="Genomic_DNA"/>
</dbReference>
<evidence type="ECO:0000313" key="2">
    <source>
        <dbReference type="EMBL" id="CAG5083670.1"/>
    </source>
</evidence>
<dbReference type="AlphaFoldDB" id="A0A916JP77"/>
<name>A0A916JP77_9FLAO</name>
<proteinExistence type="predicted"/>
<feature type="compositionally biased region" description="Acidic residues" evidence="1">
    <location>
        <begin position="38"/>
        <end position="47"/>
    </location>
</feature>
<evidence type="ECO:0000313" key="3">
    <source>
        <dbReference type="Proteomes" id="UP000683507"/>
    </source>
</evidence>
<reference evidence="2" key="1">
    <citation type="submission" date="2021-04" db="EMBL/GenBank/DDBJ databases">
        <authorList>
            <person name="Rodrigo-Torres L."/>
            <person name="Arahal R. D."/>
            <person name="Lucena T."/>
        </authorList>
    </citation>
    <scope>NUCLEOTIDE SEQUENCE</scope>
    <source>
        <strain evidence="2">AS29M-1</strain>
    </source>
</reference>
<evidence type="ECO:0000256" key="1">
    <source>
        <dbReference type="SAM" id="MobiDB-lite"/>
    </source>
</evidence>
<protein>
    <submittedName>
        <fullName evidence="2">Uncharacterized protein</fullName>
    </submittedName>
</protein>
<accession>A0A916JP77</accession>